<sequence length="71" mass="7861">MVVGPSRAPGPIVSQPKCRTHLLLSFHRGIKATPSDTFRGVSQQMDKELRENVSQGCTKMKHQMKEAPMGL</sequence>
<name>A0A4Z2G2S3_9TELE</name>
<accession>A0A4Z2G2S3</accession>
<reference evidence="1 2" key="1">
    <citation type="submission" date="2019-03" db="EMBL/GenBank/DDBJ databases">
        <title>First draft genome of Liparis tanakae, snailfish: a comprehensive survey of snailfish specific genes.</title>
        <authorList>
            <person name="Kim W."/>
            <person name="Song I."/>
            <person name="Jeong J.-H."/>
            <person name="Kim D."/>
            <person name="Kim S."/>
            <person name="Ryu S."/>
            <person name="Song J.Y."/>
            <person name="Lee S.K."/>
        </authorList>
    </citation>
    <scope>NUCLEOTIDE SEQUENCE [LARGE SCALE GENOMIC DNA]</scope>
    <source>
        <tissue evidence="1">Muscle</tissue>
    </source>
</reference>
<protein>
    <submittedName>
        <fullName evidence="1">Uncharacterized protein</fullName>
    </submittedName>
</protein>
<keyword evidence="2" id="KW-1185">Reference proteome</keyword>
<dbReference type="Proteomes" id="UP000314294">
    <property type="component" value="Unassembled WGS sequence"/>
</dbReference>
<dbReference type="EMBL" id="SRLO01000772">
    <property type="protein sequence ID" value="TNN46822.1"/>
    <property type="molecule type" value="Genomic_DNA"/>
</dbReference>
<comment type="caution">
    <text evidence="1">The sequence shown here is derived from an EMBL/GenBank/DDBJ whole genome shotgun (WGS) entry which is preliminary data.</text>
</comment>
<evidence type="ECO:0000313" key="1">
    <source>
        <dbReference type="EMBL" id="TNN46822.1"/>
    </source>
</evidence>
<organism evidence="1 2">
    <name type="scientific">Liparis tanakae</name>
    <name type="common">Tanaka's snailfish</name>
    <dbReference type="NCBI Taxonomy" id="230148"/>
    <lineage>
        <taxon>Eukaryota</taxon>
        <taxon>Metazoa</taxon>
        <taxon>Chordata</taxon>
        <taxon>Craniata</taxon>
        <taxon>Vertebrata</taxon>
        <taxon>Euteleostomi</taxon>
        <taxon>Actinopterygii</taxon>
        <taxon>Neopterygii</taxon>
        <taxon>Teleostei</taxon>
        <taxon>Neoteleostei</taxon>
        <taxon>Acanthomorphata</taxon>
        <taxon>Eupercaria</taxon>
        <taxon>Perciformes</taxon>
        <taxon>Cottioidei</taxon>
        <taxon>Cottales</taxon>
        <taxon>Liparidae</taxon>
        <taxon>Liparis</taxon>
    </lineage>
</organism>
<evidence type="ECO:0000313" key="2">
    <source>
        <dbReference type="Proteomes" id="UP000314294"/>
    </source>
</evidence>
<proteinExistence type="predicted"/>
<dbReference type="AlphaFoldDB" id="A0A4Z2G2S3"/>
<gene>
    <name evidence="1" type="ORF">EYF80_042972</name>
</gene>